<dbReference type="GeneID" id="44079643"/>
<dbReference type="SUPFAM" id="SSF56524">
    <property type="entry name" value="Oxidoreductase molybdopterin-binding domain"/>
    <property type="match status" value="1"/>
</dbReference>
<evidence type="ECO:0000259" key="2">
    <source>
        <dbReference type="Pfam" id="PF00174"/>
    </source>
</evidence>
<gene>
    <name evidence="3" type="ORF">G3I44_09540</name>
</gene>
<evidence type="ECO:0000313" key="4">
    <source>
        <dbReference type="Proteomes" id="UP000465846"/>
    </source>
</evidence>
<organism evidence="3 4">
    <name type="scientific">Halogeometricum borinquense</name>
    <dbReference type="NCBI Taxonomy" id="60847"/>
    <lineage>
        <taxon>Archaea</taxon>
        <taxon>Methanobacteriati</taxon>
        <taxon>Methanobacteriota</taxon>
        <taxon>Stenosarchaea group</taxon>
        <taxon>Halobacteria</taxon>
        <taxon>Halobacteriales</taxon>
        <taxon>Haloferacaceae</taxon>
        <taxon>Halogeometricum</taxon>
    </lineage>
</organism>
<dbReference type="Proteomes" id="UP000465846">
    <property type="component" value="Chromosome"/>
</dbReference>
<name>A0A6C0UGZ6_9EURY</name>
<dbReference type="Pfam" id="PF00174">
    <property type="entry name" value="Oxidored_molyb"/>
    <property type="match status" value="1"/>
</dbReference>
<reference evidence="3 4" key="1">
    <citation type="submission" date="2020-02" db="EMBL/GenBank/DDBJ databases">
        <title>Whole genome sequence of Halogeometricum borinquense strain wsp4.</title>
        <authorList>
            <person name="Verma D.K."/>
            <person name="Gopal K."/>
            <person name="Prasad E.S."/>
        </authorList>
    </citation>
    <scope>NUCLEOTIDE SEQUENCE [LARGE SCALE GENOMIC DNA]</scope>
    <source>
        <strain evidence="4">wsp4</strain>
    </source>
</reference>
<sequence>MKATRPQPSEKPSLTTPILVKGNRRVVITGSELVALPAETRRLTISCASGTRHTATWAGVPVLDLLETAGVSVETTHVVVESEDDYRICVDMYAALDGILAYMCDGTPLPEVRPYETRFVAPDIDGARTVKAVRSVEPVQLAPETDPESLEDLPVKSSS</sequence>
<dbReference type="Gene3D" id="3.90.420.10">
    <property type="entry name" value="Oxidoreductase, molybdopterin-binding domain"/>
    <property type="match status" value="1"/>
</dbReference>
<dbReference type="InterPro" id="IPR000572">
    <property type="entry name" value="OxRdtase_Mopterin-bd_dom"/>
</dbReference>
<feature type="region of interest" description="Disordered" evidence="1">
    <location>
        <begin position="138"/>
        <end position="159"/>
    </location>
</feature>
<proteinExistence type="predicted"/>
<evidence type="ECO:0000256" key="1">
    <source>
        <dbReference type="SAM" id="MobiDB-lite"/>
    </source>
</evidence>
<dbReference type="EMBL" id="CP048739">
    <property type="protein sequence ID" value="QIB74500.1"/>
    <property type="molecule type" value="Genomic_DNA"/>
</dbReference>
<protein>
    <submittedName>
        <fullName evidence="3">Molybdopterin-dependent oxidoreductase</fullName>
    </submittedName>
</protein>
<dbReference type="AlphaFoldDB" id="A0A6C0UGZ6"/>
<evidence type="ECO:0000313" key="3">
    <source>
        <dbReference type="EMBL" id="QIB74500.1"/>
    </source>
</evidence>
<dbReference type="InterPro" id="IPR036374">
    <property type="entry name" value="OxRdtase_Mopterin-bd_sf"/>
</dbReference>
<feature type="domain" description="Oxidoreductase molybdopterin-binding" evidence="2">
    <location>
        <begin position="23"/>
        <end position="137"/>
    </location>
</feature>
<dbReference type="RefSeq" id="WP_163486426.1">
    <property type="nucleotide sequence ID" value="NZ_CP048739.1"/>
</dbReference>
<accession>A0A6C0UGZ6</accession>